<proteinExistence type="predicted"/>
<protein>
    <submittedName>
        <fullName evidence="1">Uncharacterized protein</fullName>
    </submittedName>
</protein>
<gene>
    <name evidence="1" type="ORF">IWQ57_001532</name>
</gene>
<dbReference type="Proteomes" id="UP001140234">
    <property type="component" value="Unassembled WGS sequence"/>
</dbReference>
<organism evidence="1 2">
    <name type="scientific">Coemansia nantahalensis</name>
    <dbReference type="NCBI Taxonomy" id="2789366"/>
    <lineage>
        <taxon>Eukaryota</taxon>
        <taxon>Fungi</taxon>
        <taxon>Fungi incertae sedis</taxon>
        <taxon>Zoopagomycota</taxon>
        <taxon>Kickxellomycotina</taxon>
        <taxon>Kickxellomycetes</taxon>
        <taxon>Kickxellales</taxon>
        <taxon>Kickxellaceae</taxon>
        <taxon>Coemansia</taxon>
    </lineage>
</organism>
<comment type="caution">
    <text evidence="1">The sequence shown here is derived from an EMBL/GenBank/DDBJ whole genome shotgun (WGS) entry which is preliminary data.</text>
</comment>
<sequence>MGTSVEHIGLLMGLANGCTVLGAILLHHFVKSYGQLNGMVLIHLVSFLSTSLMWSTVKDYNGLSLFTVVFCMSAGSLVPMYPMGELETKEKESWLLGGTQVVKWAILTTAVAIPILKVFYFDWVKLYLSPFWVAPAIALASMGYFTATVGLLALRFSLSPHLKARL</sequence>
<name>A0ACC1K401_9FUNG</name>
<evidence type="ECO:0000313" key="2">
    <source>
        <dbReference type="Proteomes" id="UP001140234"/>
    </source>
</evidence>
<accession>A0ACC1K401</accession>
<dbReference type="EMBL" id="JANBUJ010000292">
    <property type="protein sequence ID" value="KAJ2772959.1"/>
    <property type="molecule type" value="Genomic_DNA"/>
</dbReference>
<evidence type="ECO:0000313" key="1">
    <source>
        <dbReference type="EMBL" id="KAJ2772959.1"/>
    </source>
</evidence>
<reference evidence="1" key="1">
    <citation type="submission" date="2022-07" db="EMBL/GenBank/DDBJ databases">
        <title>Phylogenomic reconstructions and comparative analyses of Kickxellomycotina fungi.</title>
        <authorList>
            <person name="Reynolds N.K."/>
            <person name="Stajich J.E."/>
            <person name="Barry K."/>
            <person name="Grigoriev I.V."/>
            <person name="Crous P."/>
            <person name="Smith M.E."/>
        </authorList>
    </citation>
    <scope>NUCLEOTIDE SEQUENCE</scope>
    <source>
        <strain evidence="1">CBS 109366</strain>
    </source>
</reference>
<keyword evidence="2" id="KW-1185">Reference proteome</keyword>